<gene>
    <name evidence="1" type="ORF">SO802_011407</name>
</gene>
<dbReference type="EMBL" id="JAZDWU010000004">
    <property type="protein sequence ID" value="KAL0003846.1"/>
    <property type="molecule type" value="Genomic_DNA"/>
</dbReference>
<keyword evidence="2" id="KW-1185">Reference proteome</keyword>
<dbReference type="AlphaFoldDB" id="A0AAW2D590"/>
<evidence type="ECO:0000313" key="1">
    <source>
        <dbReference type="EMBL" id="KAL0003846.1"/>
    </source>
</evidence>
<organism evidence="1 2">
    <name type="scientific">Lithocarpus litseifolius</name>
    <dbReference type="NCBI Taxonomy" id="425828"/>
    <lineage>
        <taxon>Eukaryota</taxon>
        <taxon>Viridiplantae</taxon>
        <taxon>Streptophyta</taxon>
        <taxon>Embryophyta</taxon>
        <taxon>Tracheophyta</taxon>
        <taxon>Spermatophyta</taxon>
        <taxon>Magnoliopsida</taxon>
        <taxon>eudicotyledons</taxon>
        <taxon>Gunneridae</taxon>
        <taxon>Pentapetalae</taxon>
        <taxon>rosids</taxon>
        <taxon>fabids</taxon>
        <taxon>Fagales</taxon>
        <taxon>Fagaceae</taxon>
        <taxon>Lithocarpus</taxon>
    </lineage>
</organism>
<dbReference type="Proteomes" id="UP001459277">
    <property type="component" value="Unassembled WGS sequence"/>
</dbReference>
<evidence type="ECO:0000313" key="2">
    <source>
        <dbReference type="Proteomes" id="UP001459277"/>
    </source>
</evidence>
<sequence>MKNVRMKPRLYNGSLDSDGWRWQKLELAVVPQILEPEIDWRGDQRWLGFFGEKSDLGEFERKVTMGWAKDMPWEGLCISPNEDGIGHFVKVPQIQFGARSSSKVQDDDNTINGAWLEAYHSKTI</sequence>
<protein>
    <submittedName>
        <fullName evidence="1">Uncharacterized protein</fullName>
    </submittedName>
</protein>
<accession>A0AAW2D590</accession>
<comment type="caution">
    <text evidence="1">The sequence shown here is derived from an EMBL/GenBank/DDBJ whole genome shotgun (WGS) entry which is preliminary data.</text>
</comment>
<proteinExistence type="predicted"/>
<reference evidence="1 2" key="1">
    <citation type="submission" date="2024-01" db="EMBL/GenBank/DDBJ databases">
        <title>A telomere-to-telomere, gap-free genome of sweet tea (Lithocarpus litseifolius).</title>
        <authorList>
            <person name="Zhou J."/>
        </authorList>
    </citation>
    <scope>NUCLEOTIDE SEQUENCE [LARGE SCALE GENOMIC DNA]</scope>
    <source>
        <strain evidence="1">Zhou-2022a</strain>
        <tissue evidence="1">Leaf</tissue>
    </source>
</reference>
<name>A0AAW2D590_9ROSI</name>